<name>A0A1H9KI27_9GAMM</name>
<dbReference type="STRING" id="355243.SAMN03080615_03514"/>
<organism evidence="1 2">
    <name type="scientific">Amphritea atlantica</name>
    <dbReference type="NCBI Taxonomy" id="355243"/>
    <lineage>
        <taxon>Bacteria</taxon>
        <taxon>Pseudomonadati</taxon>
        <taxon>Pseudomonadota</taxon>
        <taxon>Gammaproteobacteria</taxon>
        <taxon>Oceanospirillales</taxon>
        <taxon>Oceanospirillaceae</taxon>
        <taxon>Amphritea</taxon>
    </lineage>
</organism>
<keyword evidence="2" id="KW-1185">Reference proteome</keyword>
<proteinExistence type="predicted"/>
<evidence type="ECO:0000313" key="2">
    <source>
        <dbReference type="Proteomes" id="UP000198749"/>
    </source>
</evidence>
<reference evidence="2" key="1">
    <citation type="submission" date="2016-10" db="EMBL/GenBank/DDBJ databases">
        <authorList>
            <person name="Varghese N."/>
            <person name="Submissions S."/>
        </authorList>
    </citation>
    <scope>NUCLEOTIDE SEQUENCE [LARGE SCALE GENOMIC DNA]</scope>
    <source>
        <strain evidence="2">DSM 18887</strain>
    </source>
</reference>
<dbReference type="Proteomes" id="UP000198749">
    <property type="component" value="Unassembled WGS sequence"/>
</dbReference>
<sequence length="80" mass="8832">MPLTNDIQEEINMLIRFSQSSDHQGLKVHQDVAAAELVNATQRLFDKKLITQIDGGYLTPLGHEAADQAHALLNILNAPK</sequence>
<dbReference type="RefSeq" id="WP_091360791.1">
    <property type="nucleotide sequence ID" value="NZ_AP025284.1"/>
</dbReference>
<protein>
    <submittedName>
        <fullName evidence="1">TIGR02647 family protein</fullName>
    </submittedName>
</protein>
<accession>A0A1H9KI27</accession>
<dbReference type="OrthoDB" id="5600572at2"/>
<dbReference type="AlphaFoldDB" id="A0A1H9KI27"/>
<dbReference type="InterPro" id="IPR013468">
    <property type="entry name" value="CHP02647"/>
</dbReference>
<evidence type="ECO:0000313" key="1">
    <source>
        <dbReference type="EMBL" id="SEQ98790.1"/>
    </source>
</evidence>
<gene>
    <name evidence="1" type="ORF">SAMN03080615_03514</name>
</gene>
<dbReference type="NCBIfam" id="TIGR02647">
    <property type="entry name" value="DNA"/>
    <property type="match status" value="1"/>
</dbReference>
<dbReference type="EMBL" id="FOGB01000013">
    <property type="protein sequence ID" value="SEQ98790.1"/>
    <property type="molecule type" value="Genomic_DNA"/>
</dbReference>
<dbReference type="Pfam" id="PF18918">
    <property type="entry name" value="DUF5669"/>
    <property type="match status" value="1"/>
</dbReference>